<protein>
    <submittedName>
        <fullName evidence="1">Uncharacterized protein</fullName>
    </submittedName>
</protein>
<proteinExistence type="predicted"/>
<dbReference type="Gramene" id="OB02G36680.1">
    <property type="protein sequence ID" value="OB02G36680.1"/>
    <property type="gene ID" value="OB02G36680"/>
</dbReference>
<organism evidence="1">
    <name type="scientific">Oryza brachyantha</name>
    <name type="common">malo sina</name>
    <dbReference type="NCBI Taxonomy" id="4533"/>
    <lineage>
        <taxon>Eukaryota</taxon>
        <taxon>Viridiplantae</taxon>
        <taxon>Streptophyta</taxon>
        <taxon>Embryophyta</taxon>
        <taxon>Tracheophyta</taxon>
        <taxon>Spermatophyta</taxon>
        <taxon>Magnoliopsida</taxon>
        <taxon>Liliopsida</taxon>
        <taxon>Poales</taxon>
        <taxon>Poaceae</taxon>
        <taxon>BOP clade</taxon>
        <taxon>Oryzoideae</taxon>
        <taxon>Oryzeae</taxon>
        <taxon>Oryzinae</taxon>
        <taxon>Oryza</taxon>
    </lineage>
</organism>
<dbReference type="HOGENOM" id="CLU_1962985_0_0_1"/>
<evidence type="ECO:0000313" key="2">
    <source>
        <dbReference type="Proteomes" id="UP000006038"/>
    </source>
</evidence>
<sequence length="128" mass="14802">MINTGESMIGDEMELGISHALTENKSRSQMPIVCSYVPTCCLHKIGPIILREEETPKLRGPRSARSYSSFIYLLRRLLLSQWLHHILSRHHSLAHMPQINYQLPFPARFPTFQQVHISVGNPIFDFLY</sequence>
<dbReference type="AlphaFoldDB" id="J3LGA1"/>
<name>J3LGA1_ORYBR</name>
<dbReference type="Proteomes" id="UP000006038">
    <property type="component" value="Unassembled WGS sequence"/>
</dbReference>
<reference evidence="1" key="1">
    <citation type="submission" date="2013-04" db="UniProtKB">
        <authorList>
            <consortium name="EnsemblPlants"/>
        </authorList>
    </citation>
    <scope>IDENTIFICATION</scope>
</reference>
<accession>J3LGA1</accession>
<dbReference type="EnsemblPlants" id="OB02G36680.1">
    <property type="protein sequence ID" value="OB02G36680.1"/>
    <property type="gene ID" value="OB02G36680"/>
</dbReference>
<evidence type="ECO:0000313" key="1">
    <source>
        <dbReference type="EnsemblPlants" id="OB02G36680.1"/>
    </source>
</evidence>
<keyword evidence="2" id="KW-1185">Reference proteome</keyword>